<keyword evidence="4 7" id="KW-0067">ATP-binding</keyword>
<dbReference type="OrthoDB" id="9778870at2"/>
<dbReference type="KEGG" id="fwa:DCMF_25895"/>
<evidence type="ECO:0000313" key="7">
    <source>
        <dbReference type="EMBL" id="ATW27728.1"/>
    </source>
</evidence>
<name>A0A3G1KZ19_FORW1</name>
<dbReference type="SMART" id="SM00382">
    <property type="entry name" value="AAA"/>
    <property type="match status" value="1"/>
</dbReference>
<dbReference type="AlphaFoldDB" id="A0A3G1KZ19"/>
<dbReference type="GO" id="GO:0016020">
    <property type="term" value="C:membrane"/>
    <property type="evidence" value="ECO:0007669"/>
    <property type="project" value="InterPro"/>
</dbReference>
<comment type="similarity">
    <text evidence="1">Belongs to the ABC transporter superfamily.</text>
</comment>
<evidence type="ECO:0000259" key="6">
    <source>
        <dbReference type="PROSITE" id="PS50893"/>
    </source>
</evidence>
<protein>
    <submittedName>
        <fullName evidence="7">Sugar ABC transporter ATP-binding protein</fullName>
    </submittedName>
</protein>
<evidence type="ECO:0000256" key="4">
    <source>
        <dbReference type="ARBA" id="ARBA00022840"/>
    </source>
</evidence>
<dbReference type="Pfam" id="PF14524">
    <property type="entry name" value="Wzt_C"/>
    <property type="match status" value="1"/>
</dbReference>
<keyword evidence="2" id="KW-0813">Transport</keyword>
<accession>A0A3G1KZ19</accession>
<dbReference type="Gene3D" id="2.70.50.60">
    <property type="entry name" value="abc- transporter (atp binding component) like domain"/>
    <property type="match status" value="1"/>
</dbReference>
<evidence type="ECO:0000313" key="8">
    <source>
        <dbReference type="Proteomes" id="UP000323521"/>
    </source>
</evidence>
<evidence type="ECO:0000256" key="3">
    <source>
        <dbReference type="ARBA" id="ARBA00022741"/>
    </source>
</evidence>
<dbReference type="GO" id="GO:0005524">
    <property type="term" value="F:ATP binding"/>
    <property type="evidence" value="ECO:0007669"/>
    <property type="project" value="UniProtKB-KW"/>
</dbReference>
<dbReference type="InterPro" id="IPR015860">
    <property type="entry name" value="ABC_transpr_TagH-like"/>
</dbReference>
<dbReference type="GO" id="GO:0016887">
    <property type="term" value="F:ATP hydrolysis activity"/>
    <property type="evidence" value="ECO:0007669"/>
    <property type="project" value="InterPro"/>
</dbReference>
<gene>
    <name evidence="7" type="ORF">DCMF_25895</name>
</gene>
<dbReference type="CDD" id="cd03220">
    <property type="entry name" value="ABC_KpsT_Wzt"/>
    <property type="match status" value="1"/>
</dbReference>
<dbReference type="PANTHER" id="PTHR46743:SF2">
    <property type="entry name" value="TEICHOIC ACIDS EXPORT ATP-BINDING PROTEIN TAGH"/>
    <property type="match status" value="1"/>
</dbReference>
<feature type="region of interest" description="Disordered" evidence="5">
    <location>
        <begin position="253"/>
        <end position="276"/>
    </location>
</feature>
<dbReference type="Proteomes" id="UP000323521">
    <property type="component" value="Chromosome"/>
</dbReference>
<dbReference type="InterPro" id="IPR003439">
    <property type="entry name" value="ABC_transporter-like_ATP-bd"/>
</dbReference>
<dbReference type="RefSeq" id="WP_148137105.1">
    <property type="nucleotide sequence ID" value="NZ_CP017634.1"/>
</dbReference>
<dbReference type="GO" id="GO:0140359">
    <property type="term" value="F:ABC-type transporter activity"/>
    <property type="evidence" value="ECO:0007669"/>
    <property type="project" value="InterPro"/>
</dbReference>
<dbReference type="InterPro" id="IPR050683">
    <property type="entry name" value="Bact_Polysacc_Export_ATP-bd"/>
</dbReference>
<reference evidence="7 8" key="1">
    <citation type="submission" date="2016-10" db="EMBL/GenBank/DDBJ databases">
        <title>Complete Genome Sequence of Peptococcaceae strain DCMF.</title>
        <authorList>
            <person name="Edwards R.J."/>
            <person name="Holland S.I."/>
            <person name="Deshpande N.P."/>
            <person name="Wong Y.K."/>
            <person name="Ertan H."/>
            <person name="Manefield M."/>
            <person name="Russell T.L."/>
            <person name="Lee M.J."/>
        </authorList>
    </citation>
    <scope>NUCLEOTIDE SEQUENCE [LARGE SCALE GENOMIC DNA]</scope>
    <source>
        <strain evidence="7 8">DCMF</strain>
    </source>
</reference>
<dbReference type="InterPro" id="IPR003593">
    <property type="entry name" value="AAA+_ATPase"/>
</dbReference>
<dbReference type="PROSITE" id="PS50893">
    <property type="entry name" value="ABC_TRANSPORTER_2"/>
    <property type="match status" value="1"/>
</dbReference>
<evidence type="ECO:0000256" key="5">
    <source>
        <dbReference type="SAM" id="MobiDB-lite"/>
    </source>
</evidence>
<dbReference type="Pfam" id="PF00005">
    <property type="entry name" value="ABC_tran"/>
    <property type="match status" value="1"/>
</dbReference>
<dbReference type="CDD" id="cd10147">
    <property type="entry name" value="Wzt_C-like"/>
    <property type="match status" value="1"/>
</dbReference>
<dbReference type="EMBL" id="CP017634">
    <property type="protein sequence ID" value="ATW27728.1"/>
    <property type="molecule type" value="Genomic_DNA"/>
</dbReference>
<evidence type="ECO:0000256" key="1">
    <source>
        <dbReference type="ARBA" id="ARBA00005417"/>
    </source>
</evidence>
<dbReference type="InterPro" id="IPR029439">
    <property type="entry name" value="Wzt_C"/>
</dbReference>
<evidence type="ECO:0000256" key="2">
    <source>
        <dbReference type="ARBA" id="ARBA00022448"/>
    </source>
</evidence>
<keyword evidence="8" id="KW-1185">Reference proteome</keyword>
<dbReference type="PANTHER" id="PTHR46743">
    <property type="entry name" value="TEICHOIC ACIDS EXPORT ATP-BINDING PROTEIN TAGH"/>
    <property type="match status" value="1"/>
</dbReference>
<sequence>MIAIEVKGVYKKFRIYYDKNKTLKTHILFWKRQRFEEFWALKNVNFTVDTGKTIGLIGQNGSGKSTLLKLLTKIIFPDQGKINLYGKVSSLLELGAGFHPDFTGKENIYMNASILGLTKRQIDNRLGEIIQFSELEEFIENPVRTYSSGMYMRLAFSIAINVNPDILLVDEVLAVGDASFQKKCLEKIKELKRDGKTIVFVSHDLSIIEKLCDEVIWVDGGIIKERGQCRRVIDSYLVFLAAKENQKMIHKNEMTNKKEALSSGSENQTSDVRKVTDSEPSVVDRWGNMKVLISDVKFLDENGQIKYVFDTSEKCVITFDYEVKNRIQDIVFGIGIYTSDGICCYGTNTYIERVDLEKISLQGKIFFEIPVVSLIEGTYLVDVAAHASDGLPYDYHSRRYSFKVHSEIKDVGIFRPEHKWRFL</sequence>
<keyword evidence="3" id="KW-0547">Nucleotide-binding</keyword>
<feature type="domain" description="ABC transporter" evidence="6">
    <location>
        <begin position="23"/>
        <end position="245"/>
    </location>
</feature>
<organism evidence="7 8">
    <name type="scientific">Formimonas warabiya</name>
    <dbReference type="NCBI Taxonomy" id="1761012"/>
    <lineage>
        <taxon>Bacteria</taxon>
        <taxon>Bacillati</taxon>
        <taxon>Bacillota</taxon>
        <taxon>Clostridia</taxon>
        <taxon>Eubacteriales</taxon>
        <taxon>Peptococcaceae</taxon>
        <taxon>Candidatus Formimonas</taxon>
    </lineage>
</organism>
<dbReference type="SUPFAM" id="SSF52540">
    <property type="entry name" value="P-loop containing nucleoside triphosphate hydrolases"/>
    <property type="match status" value="1"/>
</dbReference>
<dbReference type="InterPro" id="IPR027417">
    <property type="entry name" value="P-loop_NTPase"/>
</dbReference>
<proteinExistence type="inferred from homology"/>
<dbReference type="Gene3D" id="3.40.50.300">
    <property type="entry name" value="P-loop containing nucleotide triphosphate hydrolases"/>
    <property type="match status" value="1"/>
</dbReference>